<evidence type="ECO:0000256" key="4">
    <source>
        <dbReference type="ARBA" id="ARBA00022753"/>
    </source>
</evidence>
<dbReference type="PANTHER" id="PTHR23030:SF30">
    <property type="entry name" value="TYROSINE-PROTEIN PHOSPHATASE NON-RECEPTOR TYPE 23"/>
    <property type="match status" value="1"/>
</dbReference>
<evidence type="ECO:0000313" key="8">
    <source>
        <dbReference type="EMBL" id="KAJ1644134.1"/>
    </source>
</evidence>
<feature type="compositionally biased region" description="Gly residues" evidence="6">
    <location>
        <begin position="1352"/>
        <end position="1362"/>
    </location>
</feature>
<evidence type="ECO:0000256" key="5">
    <source>
        <dbReference type="ARBA" id="ARBA00041284"/>
    </source>
</evidence>
<keyword evidence="4" id="KW-0967">Endosome</keyword>
<dbReference type="Gene3D" id="1.25.40.280">
    <property type="entry name" value="alix/aip1 like domains"/>
    <property type="match status" value="1"/>
</dbReference>
<dbReference type="InterPro" id="IPR004328">
    <property type="entry name" value="BRO1_dom"/>
</dbReference>
<feature type="region of interest" description="Disordered" evidence="6">
    <location>
        <begin position="804"/>
        <end position="841"/>
    </location>
</feature>
<evidence type="ECO:0000256" key="1">
    <source>
        <dbReference type="ARBA" id="ARBA00004177"/>
    </source>
</evidence>
<feature type="compositionally biased region" description="Polar residues" evidence="6">
    <location>
        <begin position="884"/>
        <end position="897"/>
    </location>
</feature>
<gene>
    <name evidence="8" type="primary">BRO1</name>
    <name evidence="8" type="ORF">LPJ64_004173</name>
</gene>
<feature type="compositionally biased region" description="Low complexity" evidence="6">
    <location>
        <begin position="1110"/>
        <end position="1128"/>
    </location>
</feature>
<comment type="subcellular location">
    <subcellularLocation>
        <location evidence="2">Cytoplasm</location>
    </subcellularLocation>
    <subcellularLocation>
        <location evidence="1">Endosome</location>
    </subcellularLocation>
</comment>
<dbReference type="Gene3D" id="1.20.120.560">
    <property type="entry name" value="alix/aip1 in complex with the ypdl late domain"/>
    <property type="match status" value="2"/>
</dbReference>
<reference evidence="8" key="1">
    <citation type="submission" date="2022-07" db="EMBL/GenBank/DDBJ databases">
        <title>Phylogenomic reconstructions and comparative analyses of Kickxellomycotina fungi.</title>
        <authorList>
            <person name="Reynolds N.K."/>
            <person name="Stajich J.E."/>
            <person name="Barry K."/>
            <person name="Grigoriev I.V."/>
            <person name="Crous P."/>
            <person name="Smith M.E."/>
        </authorList>
    </citation>
    <scope>NUCLEOTIDE SEQUENCE</scope>
    <source>
        <strain evidence="8">NBRC 105413</strain>
    </source>
</reference>
<dbReference type="SMART" id="SM01041">
    <property type="entry name" value="BRO1"/>
    <property type="match status" value="1"/>
</dbReference>
<evidence type="ECO:0000256" key="6">
    <source>
        <dbReference type="SAM" id="MobiDB-lite"/>
    </source>
</evidence>
<dbReference type="Pfam" id="PF13949">
    <property type="entry name" value="ALIX_LYPXL_bnd"/>
    <property type="match status" value="1"/>
</dbReference>
<comment type="caution">
    <text evidence="8">The sequence shown here is derived from an EMBL/GenBank/DDBJ whole genome shotgun (WGS) entry which is preliminary data.</text>
</comment>
<evidence type="ECO:0000259" key="7">
    <source>
        <dbReference type="PROSITE" id="PS51180"/>
    </source>
</evidence>
<evidence type="ECO:0000313" key="9">
    <source>
        <dbReference type="Proteomes" id="UP001145021"/>
    </source>
</evidence>
<accession>A0A9W7XIF7</accession>
<organism evidence="8 9">
    <name type="scientific">Coemansia asiatica</name>
    <dbReference type="NCBI Taxonomy" id="1052880"/>
    <lineage>
        <taxon>Eukaryota</taxon>
        <taxon>Fungi</taxon>
        <taxon>Fungi incertae sedis</taxon>
        <taxon>Zoopagomycota</taxon>
        <taxon>Kickxellomycotina</taxon>
        <taxon>Kickxellomycetes</taxon>
        <taxon>Kickxellales</taxon>
        <taxon>Kickxellaceae</taxon>
        <taxon>Coemansia</taxon>
    </lineage>
</organism>
<keyword evidence="9" id="KW-1185">Reference proteome</keyword>
<feature type="domain" description="BRO1" evidence="7">
    <location>
        <begin position="5"/>
        <end position="415"/>
    </location>
</feature>
<keyword evidence="3" id="KW-0963">Cytoplasm</keyword>
<name>A0A9W7XIF7_9FUNG</name>
<feature type="compositionally biased region" description="Low complexity" evidence="6">
    <location>
        <begin position="804"/>
        <end position="825"/>
    </location>
</feature>
<feature type="compositionally biased region" description="Low complexity" evidence="6">
    <location>
        <begin position="903"/>
        <end position="943"/>
    </location>
</feature>
<dbReference type="EMBL" id="JANBOH010000191">
    <property type="protein sequence ID" value="KAJ1644134.1"/>
    <property type="molecule type" value="Genomic_DNA"/>
</dbReference>
<feature type="compositionally biased region" description="Low complexity" evidence="6">
    <location>
        <begin position="1283"/>
        <end position="1315"/>
    </location>
</feature>
<evidence type="ECO:0000256" key="3">
    <source>
        <dbReference type="ARBA" id="ARBA00022490"/>
    </source>
</evidence>
<dbReference type="PROSITE" id="PS51180">
    <property type="entry name" value="BRO1"/>
    <property type="match status" value="1"/>
</dbReference>
<feature type="region of interest" description="Disordered" evidence="6">
    <location>
        <begin position="1096"/>
        <end position="1362"/>
    </location>
</feature>
<protein>
    <recommendedName>
        <fullName evidence="5">BRO domain-containing protein 1</fullName>
    </recommendedName>
</protein>
<dbReference type="PANTHER" id="PTHR23030">
    <property type="entry name" value="PCD6 INTERACTING PROTEIN-RELATED"/>
    <property type="match status" value="1"/>
</dbReference>
<dbReference type="InterPro" id="IPR025304">
    <property type="entry name" value="ALIX_V_dom"/>
</dbReference>
<dbReference type="Proteomes" id="UP001145021">
    <property type="component" value="Unassembled WGS sequence"/>
</dbReference>
<feature type="compositionally biased region" description="Polar residues" evidence="6">
    <location>
        <begin position="826"/>
        <end position="841"/>
    </location>
</feature>
<dbReference type="GO" id="GO:0043328">
    <property type="term" value="P:protein transport to vacuole involved in ubiquitin-dependent protein catabolic process via the multivesicular body sorting pathway"/>
    <property type="evidence" value="ECO:0007669"/>
    <property type="project" value="TreeGrafter"/>
</dbReference>
<sequence>MPRPPCISIPFKKTAELDWVRPLRQYIARTYQEDPDAYASDCQLLQRMRQDMRGANADETGRDLIFRYYSHLEALEPRFRINEQGVKVSFLWSDAFTNESTQQHSLAFEKAGVLFNLAVAFGMHGARLFSDSSSEMELTTVHMAGIYFQVAADRFHYLNENFLHAPSLDLQQETVNVLNGMMMAQAQECALIKSRLEKKKDATLSKLAQQAALMYSNVFDNLKAIVDTHQQPRGWLLLAETKLRYYQAMAQYHEAHADESKSRYGVSIARYSLAEQHAREATKLVGQFAETFFSTTSLAEDLFPETVQGLRELITNLAAKITEELNKASHDNDVIYNEPVPNTSTLPPLDAASVVSNFDINKFYASEERSNVVGEELFSRLIPMSVHESSSLYSEEISKMLRAEEDKVNLADGELQDALSFMKMPASIKRFERPLQPSGPDGRSGISAIIAELAEPSRAVREAASSVQAQERNNPLSEMRVRVESQRISASEEISELRHLLDDEQHASDQVLSDYASEPLFVSYQPSSRAAAFYREQISENQRKLDDAAALDNSIHNDFKAAVAPCLLTLQNGVDGVIGATIEHLKEVKFEEATNPQSAGGESLVDIDQGQPVGLAGHVQTIKDIYEQLLDLRKIRRATLAELKSATQDDDISSTLIKTTNVKDLQPLFARELKKYEVHTQRLQAVTSKQSQLVKRISEEFRCLMELPQARAINDKWDMAEGKKAAVETQVLDAAQVYRHVSDGLDKANRFYTMLLDSLGPFRRQVKEFVASRANQRDQLIKQVSQDTAARQQAALKDRLSQYSAPLQPSQPQQQQRTYQPTMQSTYSPQQGPTHSPSVHSTQTFDIGQLANQTAQISLHSPTNVPASLPVTQQQLQPHLQQPMYSPNGASAPQYQPSAPLPQQQHQHVMQQQQQQQQQSQQQSHPGYMQPPLQQQQPQMQPQMQLYNGQQPMQQSLEQYGSAQIIATTDVSSDPYSAAVRRSASIESSGLTNPVSTSFKPGYGGYTTTAAPIQQPMSGPVGGYSSGVSGAAGYGIGGSGPVATSAGYAPAPQIPVHHHHHQQQQQPFYTGFSEAVLTSVVSAPMPHSSVASQQLGSDMYAPPHFPPPQAQQHHLQQSQLQQQPPASFGSTVASNAPQHPPQQQPQYQMPPAQQLHQQQQHQQFSNIDGYVSQPAGQGNSGVSAYSTAGPVPSLTSGMPPVSMGYQQPSYLSPQQPQQLQQQQQQPQQYGVQPPVAYQQQPVPPQQPSVSHGYGYQYATPHQQQPQQQQVLPHRTVGGVYGGPVQASQPPPMQQMAPLPAAVSLISYSQQHQQPPSYLPPPAQLQQTAPPLQPQQQQPSQQQQQQQQPYHHGYGGNHGSLMD</sequence>
<feature type="compositionally biased region" description="Low complexity" evidence="6">
    <location>
        <begin position="1144"/>
        <end position="1163"/>
    </location>
</feature>
<feature type="region of interest" description="Disordered" evidence="6">
    <location>
        <begin position="881"/>
        <end position="943"/>
    </location>
</feature>
<dbReference type="InterPro" id="IPR038499">
    <property type="entry name" value="BRO1_sf"/>
</dbReference>
<feature type="compositionally biased region" description="Polar residues" evidence="6">
    <location>
        <begin position="1174"/>
        <end position="1186"/>
    </location>
</feature>
<dbReference type="Pfam" id="PF03097">
    <property type="entry name" value="BRO1"/>
    <property type="match status" value="1"/>
</dbReference>
<feature type="compositionally biased region" description="Low complexity" evidence="6">
    <location>
        <begin position="1205"/>
        <end position="1240"/>
    </location>
</feature>
<dbReference type="GO" id="GO:0005768">
    <property type="term" value="C:endosome"/>
    <property type="evidence" value="ECO:0007669"/>
    <property type="project" value="UniProtKB-SubCell"/>
</dbReference>
<evidence type="ECO:0000256" key="2">
    <source>
        <dbReference type="ARBA" id="ARBA00004496"/>
    </source>
</evidence>
<proteinExistence type="predicted"/>
<feature type="compositionally biased region" description="Low complexity" evidence="6">
    <location>
        <begin position="1323"/>
        <end position="1348"/>
    </location>
</feature>